<name>A0AAD4GRD7_ASPNN</name>
<evidence type="ECO:0000313" key="2">
    <source>
        <dbReference type="Proteomes" id="UP001194746"/>
    </source>
</evidence>
<proteinExistence type="predicted"/>
<sequence>MAMVFHLQSFSHRKLRSISILIAPLVSGVCGETNKPRDIPNPAFLSHRGDGGVPPATRTTKTIAKATGPEAHIVTGAGTDFATRNVAVARRREGLIPPYGRRHRVLSLNWTSVPLVHFHQVLSQPVVVRLAYLLRSPNRLTTQIHSTPIWTGFLRETTEEMARQPHLHRLNASEHVVPRPGAITTITPASNLRIGHFSTTAIIKAMTSLAARHRREVGAAFRAAVEVVGGHPLEEAEIDARMTLVDGIIHAKDAQGLLSGGGSLTTRVGDTAAPLQETTSNKLRVIVRYLVIPDNL</sequence>
<evidence type="ECO:0000313" key="1">
    <source>
        <dbReference type="EMBL" id="KAF9887324.1"/>
    </source>
</evidence>
<comment type="caution">
    <text evidence="1">The sequence shown here is derived from an EMBL/GenBank/DDBJ whole genome shotgun (WGS) entry which is preliminary data.</text>
</comment>
<protein>
    <submittedName>
        <fullName evidence="1">Uncharacterized protein</fullName>
    </submittedName>
</protein>
<reference evidence="1" key="2">
    <citation type="submission" date="2020-02" db="EMBL/GenBank/DDBJ databases">
        <authorList>
            <person name="Gilchrist C.L.M."/>
            <person name="Chooi Y.-H."/>
        </authorList>
    </citation>
    <scope>NUCLEOTIDE SEQUENCE</scope>
    <source>
        <strain evidence="1">MST-FP2251</strain>
    </source>
</reference>
<organism evidence="1 2">
    <name type="scientific">Aspergillus nanangensis</name>
    <dbReference type="NCBI Taxonomy" id="2582783"/>
    <lineage>
        <taxon>Eukaryota</taxon>
        <taxon>Fungi</taxon>
        <taxon>Dikarya</taxon>
        <taxon>Ascomycota</taxon>
        <taxon>Pezizomycotina</taxon>
        <taxon>Eurotiomycetes</taxon>
        <taxon>Eurotiomycetidae</taxon>
        <taxon>Eurotiales</taxon>
        <taxon>Aspergillaceae</taxon>
        <taxon>Aspergillus</taxon>
        <taxon>Aspergillus subgen. Circumdati</taxon>
    </lineage>
</organism>
<keyword evidence="2" id="KW-1185">Reference proteome</keyword>
<reference evidence="1" key="1">
    <citation type="journal article" date="2019" name="Beilstein J. Org. Chem.">
        <title>Nanangenines: drimane sesquiterpenoids as the dominant metabolite cohort of a novel Australian fungus, Aspergillus nanangensis.</title>
        <authorList>
            <person name="Lacey H.J."/>
            <person name="Gilchrist C.L.M."/>
            <person name="Crombie A."/>
            <person name="Kalaitzis J.A."/>
            <person name="Vuong D."/>
            <person name="Rutledge P.J."/>
            <person name="Turner P."/>
            <person name="Pitt J.I."/>
            <person name="Lacey E."/>
            <person name="Chooi Y.H."/>
            <person name="Piggott A.M."/>
        </authorList>
    </citation>
    <scope>NUCLEOTIDE SEQUENCE</scope>
    <source>
        <strain evidence="1">MST-FP2251</strain>
    </source>
</reference>
<gene>
    <name evidence="1" type="ORF">FE257_010319</name>
</gene>
<dbReference type="AlphaFoldDB" id="A0AAD4GRD7"/>
<dbReference type="EMBL" id="VCAU01000063">
    <property type="protein sequence ID" value="KAF9887324.1"/>
    <property type="molecule type" value="Genomic_DNA"/>
</dbReference>
<dbReference type="Proteomes" id="UP001194746">
    <property type="component" value="Unassembled WGS sequence"/>
</dbReference>
<accession>A0AAD4GRD7</accession>